<protein>
    <recommendedName>
        <fullName evidence="3">tRNA threonylcarbamoyladenosine biosynthesis protein TsaE</fullName>
    </recommendedName>
    <alternativeName>
        <fullName evidence="10">t(6)A37 threonylcarbamoyladenosine biosynthesis protein TsaE</fullName>
    </alternativeName>
</protein>
<dbReference type="InterPro" id="IPR003442">
    <property type="entry name" value="T6A_TsaE"/>
</dbReference>
<evidence type="ECO:0000256" key="2">
    <source>
        <dbReference type="ARBA" id="ARBA00007599"/>
    </source>
</evidence>
<reference evidence="11 12" key="1">
    <citation type="journal article" date="2008" name="J. Bacteriol.">
        <title>The genome of Heliobacterium modesticaldum, a phototrophic representative of the Firmicutes containing the simplest photosynthetic apparatus.</title>
        <authorList>
            <person name="Sattley W.M."/>
            <person name="Madigan M.T."/>
            <person name="Swingley W.D."/>
            <person name="Cheung P.C."/>
            <person name="Clocksin K.M."/>
            <person name="Conrad A.L."/>
            <person name="Dejesa L.C."/>
            <person name="Honchak B.M."/>
            <person name="Jung D.O."/>
            <person name="Karbach L.E."/>
            <person name="Kurdoglu A."/>
            <person name="Lahiri S."/>
            <person name="Mastrian S.D."/>
            <person name="Page L.E."/>
            <person name="Taylor H.L."/>
            <person name="Wang Z.T."/>
            <person name="Raymond J."/>
            <person name="Chen M."/>
            <person name="Blankenship R.E."/>
            <person name="Touchman J.W."/>
        </authorList>
    </citation>
    <scope>NUCLEOTIDE SEQUENCE [LARGE SCALE GENOMIC DNA]</scope>
    <source>
        <strain evidence="12">ATCC 51547 / Ice1</strain>
    </source>
</reference>
<keyword evidence="7" id="KW-0547">Nucleotide-binding</keyword>
<keyword evidence="5" id="KW-0819">tRNA processing</keyword>
<accession>B0TEN5</accession>
<dbReference type="HOGENOM" id="CLU_087829_3_0_9"/>
<evidence type="ECO:0000256" key="4">
    <source>
        <dbReference type="ARBA" id="ARBA00022490"/>
    </source>
</evidence>
<keyword evidence="12" id="KW-1185">Reference proteome</keyword>
<evidence type="ECO:0000256" key="6">
    <source>
        <dbReference type="ARBA" id="ARBA00022723"/>
    </source>
</evidence>
<evidence type="ECO:0000256" key="10">
    <source>
        <dbReference type="ARBA" id="ARBA00032441"/>
    </source>
</evidence>
<dbReference type="GO" id="GO:0046872">
    <property type="term" value="F:metal ion binding"/>
    <property type="evidence" value="ECO:0007669"/>
    <property type="project" value="UniProtKB-KW"/>
</dbReference>
<dbReference type="AlphaFoldDB" id="B0TEN5"/>
<keyword evidence="4" id="KW-0963">Cytoplasm</keyword>
<dbReference type="Proteomes" id="UP000008550">
    <property type="component" value="Chromosome"/>
</dbReference>
<name>B0TEN5_HELMI</name>
<evidence type="ECO:0000256" key="9">
    <source>
        <dbReference type="ARBA" id="ARBA00022842"/>
    </source>
</evidence>
<keyword evidence="8" id="KW-0067">ATP-binding</keyword>
<comment type="subcellular location">
    <subcellularLocation>
        <location evidence="1">Cytoplasm</location>
    </subcellularLocation>
</comment>
<keyword evidence="6" id="KW-0479">Metal-binding</keyword>
<evidence type="ECO:0000313" key="12">
    <source>
        <dbReference type="Proteomes" id="UP000008550"/>
    </source>
</evidence>
<comment type="similarity">
    <text evidence="2">Belongs to the TsaE family.</text>
</comment>
<dbReference type="Pfam" id="PF02367">
    <property type="entry name" value="TsaE"/>
    <property type="match status" value="1"/>
</dbReference>
<evidence type="ECO:0000256" key="1">
    <source>
        <dbReference type="ARBA" id="ARBA00004496"/>
    </source>
</evidence>
<dbReference type="SUPFAM" id="SSF52540">
    <property type="entry name" value="P-loop containing nucleoside triphosphate hydrolases"/>
    <property type="match status" value="1"/>
</dbReference>
<dbReference type="Gene3D" id="3.40.50.300">
    <property type="entry name" value="P-loop containing nucleotide triphosphate hydrolases"/>
    <property type="match status" value="1"/>
</dbReference>
<gene>
    <name evidence="11" type="ORF">HM1_1717</name>
</gene>
<evidence type="ECO:0000256" key="7">
    <source>
        <dbReference type="ARBA" id="ARBA00022741"/>
    </source>
</evidence>
<dbReference type="InterPro" id="IPR027417">
    <property type="entry name" value="P-loop_NTPase"/>
</dbReference>
<keyword evidence="9" id="KW-0460">Magnesium</keyword>
<dbReference type="KEGG" id="hmo:HM1_1717"/>
<evidence type="ECO:0000256" key="8">
    <source>
        <dbReference type="ARBA" id="ARBA00022840"/>
    </source>
</evidence>
<dbReference type="EMBL" id="CP000930">
    <property type="protein sequence ID" value="ABZ84287.1"/>
    <property type="molecule type" value="Genomic_DNA"/>
</dbReference>
<dbReference type="eggNOG" id="COG0802">
    <property type="taxonomic scope" value="Bacteria"/>
</dbReference>
<dbReference type="GO" id="GO:0005524">
    <property type="term" value="F:ATP binding"/>
    <property type="evidence" value="ECO:0007669"/>
    <property type="project" value="UniProtKB-KW"/>
</dbReference>
<dbReference type="GO" id="GO:0002949">
    <property type="term" value="P:tRNA threonylcarbamoyladenosine modification"/>
    <property type="evidence" value="ECO:0007669"/>
    <property type="project" value="InterPro"/>
</dbReference>
<dbReference type="NCBIfam" id="TIGR00150">
    <property type="entry name" value="T6A_YjeE"/>
    <property type="match status" value="1"/>
</dbReference>
<sequence>MTEQRWQIFLPDESATEELGRWLAERVRPGDILLLYGDLGAGKTTLVRGLARRLGYAGRVTSPTFTLVHEYEGDLPIYHFDLYRLDEPDQVWEIGWADYLRGEGVLCIEWPERLGGLMPDEALTIRLSHPGEEGGTVGVRVNEVEGAVAAGRIVELAGFGERPEALVKEWRKTCSSLGSIVPPL</sequence>
<evidence type="ECO:0000256" key="5">
    <source>
        <dbReference type="ARBA" id="ARBA00022694"/>
    </source>
</evidence>
<dbReference type="PANTHER" id="PTHR33540:SF2">
    <property type="entry name" value="TRNA THREONYLCARBAMOYLADENOSINE BIOSYNTHESIS PROTEIN TSAE"/>
    <property type="match status" value="1"/>
</dbReference>
<organism evidence="11 12">
    <name type="scientific">Heliobacterium modesticaldum (strain ATCC 51547 / Ice1)</name>
    <dbReference type="NCBI Taxonomy" id="498761"/>
    <lineage>
        <taxon>Bacteria</taxon>
        <taxon>Bacillati</taxon>
        <taxon>Bacillota</taxon>
        <taxon>Clostridia</taxon>
        <taxon>Eubacteriales</taxon>
        <taxon>Heliobacteriaceae</taxon>
        <taxon>Heliomicrobium</taxon>
    </lineage>
</organism>
<evidence type="ECO:0000256" key="3">
    <source>
        <dbReference type="ARBA" id="ARBA00019010"/>
    </source>
</evidence>
<dbReference type="STRING" id="498761.HM1_1717"/>
<dbReference type="RefSeq" id="WP_012282792.1">
    <property type="nucleotide sequence ID" value="NC_010337.2"/>
</dbReference>
<evidence type="ECO:0000313" key="11">
    <source>
        <dbReference type="EMBL" id="ABZ84287.1"/>
    </source>
</evidence>
<proteinExistence type="inferred from homology"/>
<dbReference type="PANTHER" id="PTHR33540">
    <property type="entry name" value="TRNA THREONYLCARBAMOYLADENOSINE BIOSYNTHESIS PROTEIN TSAE"/>
    <property type="match status" value="1"/>
</dbReference>
<dbReference type="GO" id="GO:0005737">
    <property type="term" value="C:cytoplasm"/>
    <property type="evidence" value="ECO:0007669"/>
    <property type="project" value="UniProtKB-SubCell"/>
</dbReference>